<dbReference type="OrthoDB" id="694103at2759"/>
<evidence type="ECO:0000313" key="2">
    <source>
        <dbReference type="Proteomes" id="UP000663760"/>
    </source>
</evidence>
<proteinExistence type="predicted"/>
<sequence>MCVNPRAHIRPRKQVDSISFFLYFQKRNLPPILETPTIEKGKKSLFIEVESPRMDHPAQESENVENTQPYKPMSACELIHIPNIPQDALRLRLFSYSLHDKARDWLTSLPHEITTWLETHAMRKIILQFTQKSGEAFHKSWERFKELQRKYTHHEIAKWQLNRVFYDGISEQHKNTIDAACGGTFMSRDEDEIYKLYENLSENLAERESFALYDRNNSENKKGIFEVRNHDALDIRYEFQEINTSMMKMMEQIRQENQQTTLRIEKEKGKLARPTQNVKQVIFLDNSS</sequence>
<protein>
    <submittedName>
        <fullName evidence="1">Uncharacterized protein</fullName>
    </submittedName>
</protein>
<gene>
    <name evidence="1" type="ORF">SI8410_09012382</name>
</gene>
<dbReference type="EMBL" id="LR746272">
    <property type="protein sequence ID" value="CAA7401704.1"/>
    <property type="molecule type" value="Genomic_DNA"/>
</dbReference>
<organism evidence="1 2">
    <name type="scientific">Spirodela intermedia</name>
    <name type="common">Intermediate duckweed</name>
    <dbReference type="NCBI Taxonomy" id="51605"/>
    <lineage>
        <taxon>Eukaryota</taxon>
        <taxon>Viridiplantae</taxon>
        <taxon>Streptophyta</taxon>
        <taxon>Embryophyta</taxon>
        <taxon>Tracheophyta</taxon>
        <taxon>Spermatophyta</taxon>
        <taxon>Magnoliopsida</taxon>
        <taxon>Liliopsida</taxon>
        <taxon>Araceae</taxon>
        <taxon>Lemnoideae</taxon>
        <taxon>Spirodela</taxon>
    </lineage>
</organism>
<dbReference type="PANTHER" id="PTHR33223:SF11">
    <property type="entry name" value="ELEMENT PROTEIN, PUTATIVE-RELATED"/>
    <property type="match status" value="1"/>
</dbReference>
<accession>A0A7I8KXN3</accession>
<dbReference type="Proteomes" id="UP000663760">
    <property type="component" value="Chromosome 9"/>
</dbReference>
<name>A0A7I8KXN3_SPIIN</name>
<dbReference type="AlphaFoldDB" id="A0A7I8KXN3"/>
<keyword evidence="2" id="KW-1185">Reference proteome</keyword>
<dbReference type="PANTHER" id="PTHR33223">
    <property type="entry name" value="CCHC-TYPE DOMAIN-CONTAINING PROTEIN"/>
    <property type="match status" value="1"/>
</dbReference>
<evidence type="ECO:0000313" key="1">
    <source>
        <dbReference type="EMBL" id="CAA7401704.1"/>
    </source>
</evidence>
<reference evidence="1" key="1">
    <citation type="submission" date="2020-02" db="EMBL/GenBank/DDBJ databases">
        <authorList>
            <person name="Scholz U."/>
            <person name="Mascher M."/>
            <person name="Fiebig A."/>
        </authorList>
    </citation>
    <scope>NUCLEOTIDE SEQUENCE</scope>
</reference>